<evidence type="ECO:0000313" key="3">
    <source>
        <dbReference type="Proteomes" id="UP001529510"/>
    </source>
</evidence>
<dbReference type="AlphaFoldDB" id="A0ABD0MXS7"/>
<gene>
    <name evidence="2" type="ORF">M9458_049056</name>
</gene>
<sequence>MVLERISPSSWSDWIPDYSLATEPELLVVLVQVCEPATTAATREKDVASDIVERSSPHWNTAE</sequence>
<feature type="region of interest" description="Disordered" evidence="1">
    <location>
        <begin position="42"/>
        <end position="63"/>
    </location>
</feature>
<name>A0ABD0MXS7_CIRMR</name>
<organism evidence="2 3">
    <name type="scientific">Cirrhinus mrigala</name>
    <name type="common">Mrigala</name>
    <dbReference type="NCBI Taxonomy" id="683832"/>
    <lineage>
        <taxon>Eukaryota</taxon>
        <taxon>Metazoa</taxon>
        <taxon>Chordata</taxon>
        <taxon>Craniata</taxon>
        <taxon>Vertebrata</taxon>
        <taxon>Euteleostomi</taxon>
        <taxon>Actinopterygii</taxon>
        <taxon>Neopterygii</taxon>
        <taxon>Teleostei</taxon>
        <taxon>Ostariophysi</taxon>
        <taxon>Cypriniformes</taxon>
        <taxon>Cyprinidae</taxon>
        <taxon>Labeoninae</taxon>
        <taxon>Labeonini</taxon>
        <taxon>Cirrhinus</taxon>
    </lineage>
</organism>
<accession>A0ABD0MXS7</accession>
<protein>
    <submittedName>
        <fullName evidence="2">Uncharacterized protein</fullName>
    </submittedName>
</protein>
<comment type="caution">
    <text evidence="2">The sequence shown here is derived from an EMBL/GenBank/DDBJ whole genome shotgun (WGS) entry which is preliminary data.</text>
</comment>
<keyword evidence="3" id="KW-1185">Reference proteome</keyword>
<dbReference type="EMBL" id="JAMKFB020000025">
    <property type="protein sequence ID" value="KAL0154793.1"/>
    <property type="molecule type" value="Genomic_DNA"/>
</dbReference>
<evidence type="ECO:0000256" key="1">
    <source>
        <dbReference type="SAM" id="MobiDB-lite"/>
    </source>
</evidence>
<proteinExistence type="predicted"/>
<reference evidence="2 3" key="1">
    <citation type="submission" date="2024-05" db="EMBL/GenBank/DDBJ databases">
        <title>Genome sequencing and assembly of Indian major carp, Cirrhinus mrigala (Hamilton, 1822).</title>
        <authorList>
            <person name="Mohindra V."/>
            <person name="Chowdhury L.M."/>
            <person name="Lal K."/>
            <person name="Jena J.K."/>
        </authorList>
    </citation>
    <scope>NUCLEOTIDE SEQUENCE [LARGE SCALE GENOMIC DNA]</scope>
    <source>
        <strain evidence="2">CM1030</strain>
        <tissue evidence="2">Blood</tissue>
    </source>
</reference>
<dbReference type="Proteomes" id="UP001529510">
    <property type="component" value="Unassembled WGS sequence"/>
</dbReference>
<evidence type="ECO:0000313" key="2">
    <source>
        <dbReference type="EMBL" id="KAL0154793.1"/>
    </source>
</evidence>
<feature type="non-terminal residue" evidence="2">
    <location>
        <position position="63"/>
    </location>
</feature>
<feature type="compositionally biased region" description="Basic and acidic residues" evidence="1">
    <location>
        <begin position="42"/>
        <end position="56"/>
    </location>
</feature>